<proteinExistence type="predicted"/>
<gene>
    <name evidence="1" type="ORF">FHE65_30335</name>
</gene>
<organism evidence="1 2">
    <name type="scientific">Mumia zhuanghuii</name>
    <dbReference type="NCBI Taxonomy" id="2585211"/>
    <lineage>
        <taxon>Bacteria</taxon>
        <taxon>Bacillati</taxon>
        <taxon>Actinomycetota</taxon>
        <taxon>Actinomycetes</taxon>
        <taxon>Propionibacteriales</taxon>
        <taxon>Nocardioidaceae</taxon>
        <taxon>Mumia</taxon>
    </lineage>
</organism>
<evidence type="ECO:0000313" key="1">
    <source>
        <dbReference type="EMBL" id="TNC32519.1"/>
    </source>
</evidence>
<name>A0A5C4MDZ7_9ACTN</name>
<dbReference type="AlphaFoldDB" id="A0A5C4MDZ7"/>
<dbReference type="Proteomes" id="UP000306740">
    <property type="component" value="Unassembled WGS sequence"/>
</dbReference>
<reference evidence="1 2" key="1">
    <citation type="submission" date="2019-05" db="EMBL/GenBank/DDBJ databases">
        <title>Mumia sp. nov., isolated from the intestinal contents of plateau pika (Ochotona curzoniae) in the Qinghai-Tibet plateau of China.</title>
        <authorList>
            <person name="Tian Z."/>
        </authorList>
    </citation>
    <scope>NUCLEOTIDE SEQUENCE [LARGE SCALE GENOMIC DNA]</scope>
    <source>
        <strain evidence="2">527</strain>
    </source>
</reference>
<protein>
    <submittedName>
        <fullName evidence="1">Uncharacterized protein</fullName>
    </submittedName>
</protein>
<accession>A0A5C4MDZ7</accession>
<comment type="caution">
    <text evidence="1">The sequence shown here is derived from an EMBL/GenBank/DDBJ whole genome shotgun (WGS) entry which is preliminary data.</text>
</comment>
<dbReference type="EMBL" id="VDFR01000190">
    <property type="protein sequence ID" value="TNC32519.1"/>
    <property type="molecule type" value="Genomic_DNA"/>
</dbReference>
<sequence>MPELVVEHGRAQLVLAVAAHQEPPARVVAAWRLQLDELVEQAAPRAAVADGLPHLQLLLVQLAELRLEPVDELHAQLRLQALLGPYLEAHVAELRRQLAEPLGAVEEVEPVALWPQALSPAAPRPALLEVGADDLGTAVTKLRPEQHLALVTGELARDRKQHVSERHERQRVGYHWKEGSYQVGSAW</sequence>
<evidence type="ECO:0000313" key="2">
    <source>
        <dbReference type="Proteomes" id="UP000306740"/>
    </source>
</evidence>